<name>A0A2J6QDI4_9HELO</name>
<protein>
    <recommendedName>
        <fullName evidence="1">2EXR domain-containing protein</fullName>
    </recommendedName>
</protein>
<dbReference type="Pfam" id="PF20150">
    <property type="entry name" value="2EXR"/>
    <property type="match status" value="1"/>
</dbReference>
<dbReference type="PANTHER" id="PTHR35910:SF6">
    <property type="entry name" value="2EXR DOMAIN-CONTAINING PROTEIN"/>
    <property type="match status" value="1"/>
</dbReference>
<accession>A0A2J6QDI4</accession>
<keyword evidence="3" id="KW-1185">Reference proteome</keyword>
<dbReference type="Proteomes" id="UP000235672">
    <property type="component" value="Unassembled WGS sequence"/>
</dbReference>
<evidence type="ECO:0000313" key="2">
    <source>
        <dbReference type="EMBL" id="PMD24316.1"/>
    </source>
</evidence>
<dbReference type="EMBL" id="KZ613473">
    <property type="protein sequence ID" value="PMD24316.1"/>
    <property type="molecule type" value="Genomic_DNA"/>
</dbReference>
<organism evidence="2 3">
    <name type="scientific">Hyaloscypha hepaticicola</name>
    <dbReference type="NCBI Taxonomy" id="2082293"/>
    <lineage>
        <taxon>Eukaryota</taxon>
        <taxon>Fungi</taxon>
        <taxon>Dikarya</taxon>
        <taxon>Ascomycota</taxon>
        <taxon>Pezizomycotina</taxon>
        <taxon>Leotiomycetes</taxon>
        <taxon>Helotiales</taxon>
        <taxon>Hyaloscyphaceae</taxon>
        <taxon>Hyaloscypha</taxon>
    </lineage>
</organism>
<gene>
    <name evidence="2" type="ORF">NA56DRAFT_700801</name>
</gene>
<proteinExistence type="predicted"/>
<evidence type="ECO:0000313" key="3">
    <source>
        <dbReference type="Proteomes" id="UP000235672"/>
    </source>
</evidence>
<reference evidence="2 3" key="1">
    <citation type="submission" date="2016-05" db="EMBL/GenBank/DDBJ databases">
        <title>A degradative enzymes factory behind the ericoid mycorrhizal symbiosis.</title>
        <authorList>
            <consortium name="DOE Joint Genome Institute"/>
            <person name="Martino E."/>
            <person name="Morin E."/>
            <person name="Grelet G."/>
            <person name="Kuo A."/>
            <person name="Kohler A."/>
            <person name="Daghino S."/>
            <person name="Barry K."/>
            <person name="Choi C."/>
            <person name="Cichocki N."/>
            <person name="Clum A."/>
            <person name="Copeland A."/>
            <person name="Hainaut M."/>
            <person name="Haridas S."/>
            <person name="Labutti K."/>
            <person name="Lindquist E."/>
            <person name="Lipzen A."/>
            <person name="Khouja H.-R."/>
            <person name="Murat C."/>
            <person name="Ohm R."/>
            <person name="Olson A."/>
            <person name="Spatafora J."/>
            <person name="Veneault-Fourrey C."/>
            <person name="Henrissat B."/>
            <person name="Grigoriev I."/>
            <person name="Martin F."/>
            <person name="Perotto S."/>
        </authorList>
    </citation>
    <scope>NUCLEOTIDE SEQUENCE [LARGE SCALE GENOMIC DNA]</scope>
    <source>
        <strain evidence="2 3">UAMH 7357</strain>
    </source>
</reference>
<evidence type="ECO:0000259" key="1">
    <source>
        <dbReference type="Pfam" id="PF20150"/>
    </source>
</evidence>
<dbReference type="AlphaFoldDB" id="A0A2J6QDI4"/>
<sequence>MEIATFECFPRLSPELRAMIWERTLAPRHLWPNIVVNPDRPAHRGRRPDYGQNFVPVAFKVNRESRAVAMRFYHNREQYLSSGAPYVNFGIDEICILLDEFYDRKSRGSGSYMKTIGCDEALLRVPKADLQKIRYLTVYFTACEICIPHAAERFYKWYSDWTRPNVDAFKSLEEMTIEMDWKGVQRIQGEFYEKFYRDIVRLVNRSIPDGKVTFYLQQLS</sequence>
<dbReference type="PANTHER" id="PTHR35910">
    <property type="entry name" value="2EXR DOMAIN-CONTAINING PROTEIN"/>
    <property type="match status" value="1"/>
</dbReference>
<feature type="domain" description="2EXR" evidence="1">
    <location>
        <begin position="6"/>
        <end position="92"/>
    </location>
</feature>
<dbReference type="InterPro" id="IPR045518">
    <property type="entry name" value="2EXR"/>
</dbReference>
<dbReference type="OrthoDB" id="3538071at2759"/>